<evidence type="ECO:0000256" key="9">
    <source>
        <dbReference type="SAM" id="SignalP"/>
    </source>
</evidence>
<keyword evidence="7" id="KW-0998">Cell outer membrane</keyword>
<evidence type="ECO:0000256" key="7">
    <source>
        <dbReference type="ARBA" id="ARBA00023237"/>
    </source>
</evidence>
<feature type="domain" description="TonB-dependent receptor-like beta-barrel" evidence="10">
    <location>
        <begin position="304"/>
        <end position="943"/>
    </location>
</feature>
<evidence type="ECO:0000256" key="2">
    <source>
        <dbReference type="ARBA" id="ARBA00022448"/>
    </source>
</evidence>
<dbReference type="InterPro" id="IPR012910">
    <property type="entry name" value="Plug_dom"/>
</dbReference>
<comment type="caution">
    <text evidence="12">The sequence shown here is derived from an EMBL/GenBank/DDBJ whole genome shotgun (WGS) entry which is preliminary data.</text>
</comment>
<comment type="subcellular location">
    <subcellularLocation>
        <location evidence="1">Cell outer membrane</location>
        <topology evidence="1">Multi-pass membrane protein</topology>
    </subcellularLocation>
</comment>
<keyword evidence="5 8" id="KW-0798">TonB box</keyword>
<dbReference type="PANTHER" id="PTHR30069">
    <property type="entry name" value="TONB-DEPENDENT OUTER MEMBRANE RECEPTOR"/>
    <property type="match status" value="1"/>
</dbReference>
<accession>A0ABW5EF77</accession>
<dbReference type="Proteomes" id="UP001597425">
    <property type="component" value="Unassembled WGS sequence"/>
</dbReference>
<sequence>MSSTLFSRKTLAKSVLALAVGATTISTPTVFADEITGTVRGSVVGVENVSEIKITNVERGITKTMNVDSGGEFRFGSLTPGQYKVQVVSGGSVVDTQTVNVTLGGTASIVMGHGSEVEEVVVQGERIAQVDTGIAETGMVMSADQLVELPVARDLTSVTMLAPSVSKGDSAFGNNASFAGASVAENVSYINGLNTTNFRNGLGFSEVPFEFYENIQVKTGGYSAKFGRSTGGVMNATTKSGSNEFKFGSSFYYDEEVSTVPNTHWNNNDKDAFEESNYNVYASGALVQDRVFFYALYNHKTENEDIYNFTGSAWKQEVETDFWGLKLDGYITENHRVELTAFSDDRETVESTYAYDGETDTSGQYFGDTIYGRGGVNWIASYIGNLTDTMELTVSYGRNEADRSDVPEDITPPLTELADENGVLQRTGQWITGNVERGLDEREMTRVDFTWDIGDHFVEVGLDREINTASNDVHRSGGVQWQNDPYGQWACDEWGFCDENDESLGLPLVVETHYDNVGSFETESSAFYIQDTWDVTDTLSLQVGLRNETFKNLNAEGESFIEVKDQWAPRLSAVWDPTGAGNQKVYANYGHYYLPIAANTNIRMSAPEYYVRDFYDWDGDCLNEDGTPCNVGDYIGRVTYGNGEVPDTRSLVDTNIEPMYQSEFILGYEFVTEQGYELGARGIYRNLETSMEDVAIDAAVIDYYNSTGNWDTSRSGSCDTTNDSGDVIGTHPCSVEEVFTGFHQYVLTNPGSEMRTYIPEMDEYISLTADQLRYPEAKRQYGALEFTFKRPFDGRWSLDASYTWAHSWGNNEGYVRSDNGQNDAGITTNFDQPGLLDGGYGDLPNDRRHTVKAFGTYAFDMGLRVGANFMWQSGRPKNCFGVHPTDVFAAAYGRESFYCDGELAPRASRGRTDNYWKMDLNAQYPVAFGNNQQLLLSLDVFNLFDSDAVTETEELNGDQYGLPEQYQDPRSIRLGVRYDFN</sequence>
<evidence type="ECO:0000256" key="1">
    <source>
        <dbReference type="ARBA" id="ARBA00004571"/>
    </source>
</evidence>
<dbReference type="EMBL" id="JBHUJD010000023">
    <property type="protein sequence ID" value="MFD2311832.1"/>
    <property type="molecule type" value="Genomic_DNA"/>
</dbReference>
<protein>
    <submittedName>
        <fullName evidence="12">TonB-dependent receptor domain-containing protein</fullName>
    </submittedName>
</protein>
<feature type="domain" description="TonB-dependent receptor plug" evidence="11">
    <location>
        <begin position="140"/>
        <end position="233"/>
    </location>
</feature>
<evidence type="ECO:0000313" key="13">
    <source>
        <dbReference type="Proteomes" id="UP001597425"/>
    </source>
</evidence>
<gene>
    <name evidence="12" type="ORF">ACFSKX_15490</name>
</gene>
<dbReference type="Pfam" id="PF00593">
    <property type="entry name" value="TonB_dep_Rec_b-barrel"/>
    <property type="match status" value="1"/>
</dbReference>
<feature type="signal peptide" evidence="9">
    <location>
        <begin position="1"/>
        <end position="32"/>
    </location>
</feature>
<keyword evidence="4" id="KW-0812">Transmembrane</keyword>
<dbReference type="InterPro" id="IPR036942">
    <property type="entry name" value="Beta-barrel_TonB_sf"/>
</dbReference>
<evidence type="ECO:0000256" key="4">
    <source>
        <dbReference type="ARBA" id="ARBA00022692"/>
    </source>
</evidence>
<dbReference type="InterPro" id="IPR039426">
    <property type="entry name" value="TonB-dep_rcpt-like"/>
</dbReference>
<keyword evidence="2" id="KW-0813">Transport</keyword>
<dbReference type="SUPFAM" id="SSF49452">
    <property type="entry name" value="Starch-binding domain-like"/>
    <property type="match status" value="1"/>
</dbReference>
<feature type="chain" id="PRO_5045379793" evidence="9">
    <location>
        <begin position="33"/>
        <end position="981"/>
    </location>
</feature>
<evidence type="ECO:0000256" key="5">
    <source>
        <dbReference type="ARBA" id="ARBA00023077"/>
    </source>
</evidence>
<dbReference type="RefSeq" id="WP_265722643.1">
    <property type="nucleotide sequence ID" value="NZ_JAPIVK010000026.1"/>
</dbReference>
<keyword evidence="9" id="KW-0732">Signal</keyword>
<name>A0ABW5EF77_9GAMM</name>
<comment type="similarity">
    <text evidence="8">Belongs to the TonB-dependent receptor family.</text>
</comment>
<dbReference type="InterPro" id="IPR037066">
    <property type="entry name" value="Plug_dom_sf"/>
</dbReference>
<keyword evidence="6 8" id="KW-0472">Membrane</keyword>
<evidence type="ECO:0000259" key="10">
    <source>
        <dbReference type="Pfam" id="PF00593"/>
    </source>
</evidence>
<evidence type="ECO:0000256" key="3">
    <source>
        <dbReference type="ARBA" id="ARBA00022452"/>
    </source>
</evidence>
<reference evidence="13" key="1">
    <citation type="journal article" date="2019" name="Int. J. Syst. Evol. Microbiol.">
        <title>The Global Catalogue of Microorganisms (GCM) 10K type strain sequencing project: providing services to taxonomists for standard genome sequencing and annotation.</title>
        <authorList>
            <consortium name="The Broad Institute Genomics Platform"/>
            <consortium name="The Broad Institute Genome Sequencing Center for Infectious Disease"/>
            <person name="Wu L."/>
            <person name="Ma J."/>
        </authorList>
    </citation>
    <scope>NUCLEOTIDE SEQUENCE [LARGE SCALE GENOMIC DNA]</scope>
    <source>
        <strain evidence="13">KCTC 12848</strain>
    </source>
</reference>
<evidence type="ECO:0000256" key="6">
    <source>
        <dbReference type="ARBA" id="ARBA00023136"/>
    </source>
</evidence>
<dbReference type="InterPro" id="IPR000531">
    <property type="entry name" value="Beta-barrel_TonB"/>
</dbReference>
<dbReference type="PANTHER" id="PTHR30069:SF46">
    <property type="entry name" value="OAR PROTEIN"/>
    <property type="match status" value="1"/>
</dbReference>
<dbReference type="Gene3D" id="2.170.130.10">
    <property type="entry name" value="TonB-dependent receptor, plug domain"/>
    <property type="match status" value="1"/>
</dbReference>
<dbReference type="Gene3D" id="2.40.170.20">
    <property type="entry name" value="TonB-dependent receptor, beta-barrel domain"/>
    <property type="match status" value="2"/>
</dbReference>
<dbReference type="SUPFAM" id="SSF56935">
    <property type="entry name" value="Porins"/>
    <property type="match status" value="1"/>
</dbReference>
<evidence type="ECO:0000256" key="8">
    <source>
        <dbReference type="RuleBase" id="RU003357"/>
    </source>
</evidence>
<proteinExistence type="inferred from homology"/>
<keyword evidence="3" id="KW-1134">Transmembrane beta strand</keyword>
<keyword evidence="13" id="KW-1185">Reference proteome</keyword>
<dbReference type="Pfam" id="PF07715">
    <property type="entry name" value="Plug"/>
    <property type="match status" value="1"/>
</dbReference>
<dbReference type="Gene3D" id="2.60.40.1120">
    <property type="entry name" value="Carboxypeptidase-like, regulatory domain"/>
    <property type="match status" value="1"/>
</dbReference>
<dbReference type="InterPro" id="IPR013784">
    <property type="entry name" value="Carb-bd-like_fold"/>
</dbReference>
<evidence type="ECO:0000259" key="11">
    <source>
        <dbReference type="Pfam" id="PF07715"/>
    </source>
</evidence>
<keyword evidence="12" id="KW-0675">Receptor</keyword>
<organism evidence="12 13">
    <name type="scientific">Microbulbifer halophilus</name>
    <dbReference type="NCBI Taxonomy" id="453963"/>
    <lineage>
        <taxon>Bacteria</taxon>
        <taxon>Pseudomonadati</taxon>
        <taxon>Pseudomonadota</taxon>
        <taxon>Gammaproteobacteria</taxon>
        <taxon>Cellvibrionales</taxon>
        <taxon>Microbulbiferaceae</taxon>
        <taxon>Microbulbifer</taxon>
    </lineage>
</organism>
<evidence type="ECO:0000313" key="12">
    <source>
        <dbReference type="EMBL" id="MFD2311832.1"/>
    </source>
</evidence>